<dbReference type="AlphaFoldDB" id="A0A087AB49"/>
<dbReference type="EMBL" id="JGYU01000012">
    <property type="protein sequence ID" value="KFI55999.1"/>
    <property type="molecule type" value="Genomic_DNA"/>
</dbReference>
<accession>A0A087AB49</accession>
<protein>
    <submittedName>
        <fullName evidence="1">Uncharacterized protein</fullName>
    </submittedName>
</protein>
<gene>
    <name evidence="1" type="ORF">BCHO_1555</name>
</gene>
<evidence type="ECO:0000313" key="1">
    <source>
        <dbReference type="EMBL" id="KFI55999.1"/>
    </source>
</evidence>
<dbReference type="STRING" id="35760.BCHO_1555"/>
<proteinExistence type="predicted"/>
<reference evidence="1 2" key="1">
    <citation type="submission" date="2014-03" db="EMBL/GenBank/DDBJ databases">
        <title>Genomics of Bifidobacteria.</title>
        <authorList>
            <person name="Ventura M."/>
            <person name="Milani C."/>
            <person name="Lugli G.A."/>
        </authorList>
    </citation>
    <scope>NUCLEOTIDE SEQUENCE [LARGE SCALE GENOMIC DNA]</scope>
    <source>
        <strain evidence="1 2">LMG 10510</strain>
    </source>
</reference>
<dbReference type="Proteomes" id="UP000028995">
    <property type="component" value="Unassembled WGS sequence"/>
</dbReference>
<name>A0A087AB49_9BIFI</name>
<sequence>MIYSKAFSKKSFNIDVADRGTCMQALLRKDETYVLVNESSQNMLDRY</sequence>
<evidence type="ECO:0000313" key="2">
    <source>
        <dbReference type="Proteomes" id="UP000028995"/>
    </source>
</evidence>
<organism evidence="1 2">
    <name type="scientific">Bifidobacterium choerinum</name>
    <dbReference type="NCBI Taxonomy" id="35760"/>
    <lineage>
        <taxon>Bacteria</taxon>
        <taxon>Bacillati</taxon>
        <taxon>Actinomycetota</taxon>
        <taxon>Actinomycetes</taxon>
        <taxon>Bifidobacteriales</taxon>
        <taxon>Bifidobacteriaceae</taxon>
        <taxon>Bifidobacterium</taxon>
    </lineage>
</organism>
<keyword evidence="2" id="KW-1185">Reference proteome</keyword>
<comment type="caution">
    <text evidence="1">The sequence shown here is derived from an EMBL/GenBank/DDBJ whole genome shotgun (WGS) entry which is preliminary data.</text>
</comment>
<dbReference type="eggNOG" id="COG1479">
    <property type="taxonomic scope" value="Bacteria"/>
</dbReference>